<dbReference type="GO" id="GO:0071973">
    <property type="term" value="P:bacterial-type flagellum-dependent cell motility"/>
    <property type="evidence" value="ECO:0007669"/>
    <property type="project" value="InterPro"/>
</dbReference>
<proteinExistence type="inferred from homology"/>
<dbReference type="KEGG" id="saga:M5M_02350"/>
<dbReference type="PANTHER" id="PTHR38786">
    <property type="entry name" value="FLAGELLAR FLIJ PROTEIN"/>
    <property type="match status" value="1"/>
</dbReference>
<keyword evidence="13" id="KW-1185">Reference proteome</keyword>
<dbReference type="EMBL" id="CP003746">
    <property type="protein sequence ID" value="AFU97689.1"/>
    <property type="molecule type" value="Genomic_DNA"/>
</dbReference>
<evidence type="ECO:0000256" key="5">
    <source>
        <dbReference type="ARBA" id="ARBA00022475"/>
    </source>
</evidence>
<keyword evidence="6" id="KW-0145">Chemotaxis</keyword>
<keyword evidence="9" id="KW-0472">Membrane</keyword>
<evidence type="ECO:0000256" key="3">
    <source>
        <dbReference type="ARBA" id="ARBA00020392"/>
    </source>
</evidence>
<comment type="subcellular location">
    <subcellularLocation>
        <location evidence="1">Cell membrane</location>
        <topology evidence="1">Peripheral membrane protein</topology>
        <orientation evidence="1">Cytoplasmic side</orientation>
    </subcellularLocation>
</comment>
<accession>K4KF71</accession>
<evidence type="ECO:0000256" key="1">
    <source>
        <dbReference type="ARBA" id="ARBA00004413"/>
    </source>
</evidence>
<gene>
    <name evidence="12" type="ordered locus">M5M_02350</name>
</gene>
<evidence type="ECO:0000256" key="2">
    <source>
        <dbReference type="ARBA" id="ARBA00010004"/>
    </source>
</evidence>
<evidence type="ECO:0000313" key="12">
    <source>
        <dbReference type="EMBL" id="AFU97689.1"/>
    </source>
</evidence>
<feature type="coiled-coil region" evidence="11">
    <location>
        <begin position="18"/>
        <end position="45"/>
    </location>
</feature>
<evidence type="ECO:0000256" key="6">
    <source>
        <dbReference type="ARBA" id="ARBA00022500"/>
    </source>
</evidence>
<comment type="similarity">
    <text evidence="2">Belongs to the FliJ family.</text>
</comment>
<evidence type="ECO:0000256" key="4">
    <source>
        <dbReference type="ARBA" id="ARBA00022448"/>
    </source>
</evidence>
<dbReference type="Proteomes" id="UP000000466">
    <property type="component" value="Chromosome"/>
</dbReference>
<dbReference type="GO" id="GO:0006935">
    <property type="term" value="P:chemotaxis"/>
    <property type="evidence" value="ECO:0007669"/>
    <property type="project" value="UniProtKB-KW"/>
</dbReference>
<dbReference type="STRING" id="1117647.M5M_02350"/>
<evidence type="ECO:0000256" key="11">
    <source>
        <dbReference type="SAM" id="Coils"/>
    </source>
</evidence>
<evidence type="ECO:0000256" key="7">
    <source>
        <dbReference type="ARBA" id="ARBA00022795"/>
    </source>
</evidence>
<reference evidence="12 13" key="1">
    <citation type="journal article" date="2013" name="Genome Announc.">
        <title>Complete genome sequence of Simiduia agarivorans SA1(T), a marine bacterium able to degrade a variety of polysaccharides.</title>
        <authorList>
            <person name="Lin S.Y."/>
            <person name="Shieh W.Y."/>
            <person name="Chen J.S."/>
            <person name="Tang S.L."/>
        </authorList>
    </citation>
    <scope>NUCLEOTIDE SEQUENCE [LARGE SCALE GENOMIC DNA]</scope>
    <source>
        <strain evidence="13">DSM 21679 / JCM 13881 / BCRC 17597 / SA1</strain>
    </source>
</reference>
<dbReference type="Gene3D" id="1.10.287.1700">
    <property type="match status" value="1"/>
</dbReference>
<dbReference type="InterPro" id="IPR053716">
    <property type="entry name" value="Flag_assembly_chemotaxis_eff"/>
</dbReference>
<evidence type="ECO:0000256" key="9">
    <source>
        <dbReference type="ARBA" id="ARBA00023136"/>
    </source>
</evidence>
<keyword evidence="12" id="KW-0282">Flagellum</keyword>
<dbReference type="InterPro" id="IPR012823">
    <property type="entry name" value="Flagell_FliJ"/>
</dbReference>
<dbReference type="InterPro" id="IPR052570">
    <property type="entry name" value="FliJ"/>
</dbReference>
<dbReference type="eggNOG" id="COG2882">
    <property type="taxonomic scope" value="Bacteria"/>
</dbReference>
<evidence type="ECO:0000256" key="8">
    <source>
        <dbReference type="ARBA" id="ARBA00022927"/>
    </source>
</evidence>
<keyword evidence="4" id="KW-0813">Transport</keyword>
<evidence type="ECO:0000256" key="10">
    <source>
        <dbReference type="ARBA" id="ARBA00023225"/>
    </source>
</evidence>
<dbReference type="Pfam" id="PF02050">
    <property type="entry name" value="FliJ"/>
    <property type="match status" value="1"/>
</dbReference>
<protein>
    <recommendedName>
        <fullName evidence="3">Flagellar FliJ protein</fullName>
    </recommendedName>
</protein>
<dbReference type="GO" id="GO:0009288">
    <property type="term" value="C:bacterial-type flagellum"/>
    <property type="evidence" value="ECO:0007669"/>
    <property type="project" value="InterPro"/>
</dbReference>
<dbReference type="NCBIfam" id="TIGR02473">
    <property type="entry name" value="flagell_FliJ"/>
    <property type="match status" value="1"/>
</dbReference>
<keyword evidence="10" id="KW-1006">Bacterial flagellum protein export</keyword>
<keyword evidence="12" id="KW-0966">Cell projection</keyword>
<keyword evidence="11" id="KW-0175">Coiled coil</keyword>
<keyword evidence="8" id="KW-0653">Protein transport</keyword>
<dbReference type="RefSeq" id="WP_015045862.1">
    <property type="nucleotide sequence ID" value="NC_018868.3"/>
</dbReference>
<dbReference type="HOGENOM" id="CLU_1814524_0_0_6"/>
<sequence length="142" mass="16641">MNSSARIAQVIRLAKRREDQAAALLRDWQTKLASAEQQVSQLQQYRQSYMTPANQGHTPQSLANRAQFVAHLSDVIQAQERIAEQLAVKLGHYQQQWRLLHRKRELLEEYGERQALEAMRQLDKLWDRLCDDLASRKYTQPD</sequence>
<keyword evidence="5" id="KW-1003">Cell membrane</keyword>
<keyword evidence="12" id="KW-0969">Cilium</keyword>
<organism evidence="12 13">
    <name type="scientific">Simiduia agarivorans (strain DSM 21679 / JCM 13881 / BCRC 17597 / SA1)</name>
    <dbReference type="NCBI Taxonomy" id="1117647"/>
    <lineage>
        <taxon>Bacteria</taxon>
        <taxon>Pseudomonadati</taxon>
        <taxon>Pseudomonadota</taxon>
        <taxon>Gammaproteobacteria</taxon>
        <taxon>Cellvibrionales</taxon>
        <taxon>Cellvibrionaceae</taxon>
        <taxon>Simiduia</taxon>
    </lineage>
</organism>
<dbReference type="GO" id="GO:0044781">
    <property type="term" value="P:bacterial-type flagellum organization"/>
    <property type="evidence" value="ECO:0007669"/>
    <property type="project" value="UniProtKB-KW"/>
</dbReference>
<dbReference type="GO" id="GO:0015031">
    <property type="term" value="P:protein transport"/>
    <property type="evidence" value="ECO:0007669"/>
    <property type="project" value="UniProtKB-KW"/>
</dbReference>
<dbReference type="PANTHER" id="PTHR38786:SF1">
    <property type="entry name" value="FLAGELLAR FLIJ PROTEIN"/>
    <property type="match status" value="1"/>
</dbReference>
<dbReference type="AlphaFoldDB" id="K4KF71"/>
<keyword evidence="7" id="KW-1005">Bacterial flagellum biogenesis</keyword>
<name>K4KF71_SIMAS</name>
<evidence type="ECO:0000313" key="13">
    <source>
        <dbReference type="Proteomes" id="UP000000466"/>
    </source>
</evidence>
<dbReference type="GO" id="GO:0005886">
    <property type="term" value="C:plasma membrane"/>
    <property type="evidence" value="ECO:0007669"/>
    <property type="project" value="UniProtKB-SubCell"/>
</dbReference>